<name>A0A1M5XJ10_9CLOT</name>
<dbReference type="InterPro" id="IPR020013">
    <property type="entry name" value="Flagellar_FlgE/F/G"/>
</dbReference>
<dbReference type="Pfam" id="PF22692">
    <property type="entry name" value="LlgE_F_G_D1"/>
    <property type="match status" value="1"/>
</dbReference>
<dbReference type="PANTHER" id="PTHR30435">
    <property type="entry name" value="FLAGELLAR PROTEIN"/>
    <property type="match status" value="1"/>
</dbReference>
<evidence type="ECO:0000313" key="10">
    <source>
        <dbReference type="Proteomes" id="UP000184447"/>
    </source>
</evidence>
<dbReference type="STRING" id="1121316.SAMN02745207_03707"/>
<evidence type="ECO:0000256" key="5">
    <source>
        <dbReference type="SAM" id="MobiDB-lite"/>
    </source>
</evidence>
<evidence type="ECO:0000259" key="7">
    <source>
        <dbReference type="Pfam" id="PF06429"/>
    </source>
</evidence>
<proteinExistence type="inferred from homology"/>
<gene>
    <name evidence="9" type="ORF">SAMN02745207_03707</name>
</gene>
<feature type="region of interest" description="Disordered" evidence="5">
    <location>
        <begin position="50"/>
        <end position="70"/>
    </location>
</feature>
<dbReference type="InterPro" id="IPR053967">
    <property type="entry name" value="LlgE_F_G-like_D1"/>
</dbReference>
<evidence type="ECO:0000259" key="8">
    <source>
        <dbReference type="Pfam" id="PF22692"/>
    </source>
</evidence>
<feature type="domain" description="Flagellar basal-body/hook protein C-terminal" evidence="7">
    <location>
        <begin position="267"/>
        <end position="311"/>
    </location>
</feature>
<protein>
    <recommendedName>
        <fullName evidence="4">Flagellar hook protein FlgE</fullName>
    </recommendedName>
</protein>
<dbReference type="GO" id="GO:0009425">
    <property type="term" value="C:bacterial-type flagellum basal body"/>
    <property type="evidence" value="ECO:0007669"/>
    <property type="project" value="UniProtKB-SubCell"/>
</dbReference>
<evidence type="ECO:0000256" key="2">
    <source>
        <dbReference type="ARBA" id="ARBA00009677"/>
    </source>
</evidence>
<comment type="similarity">
    <text evidence="2 4">Belongs to the flagella basal body rod proteins family.</text>
</comment>
<evidence type="ECO:0000256" key="4">
    <source>
        <dbReference type="RuleBase" id="RU362116"/>
    </source>
</evidence>
<dbReference type="PROSITE" id="PS00588">
    <property type="entry name" value="FLAGELLA_BB_ROD"/>
    <property type="match status" value="1"/>
</dbReference>
<dbReference type="GO" id="GO:0009424">
    <property type="term" value="C:bacterial-type flagellum hook"/>
    <property type="evidence" value="ECO:0007669"/>
    <property type="project" value="TreeGrafter"/>
</dbReference>
<dbReference type="AlphaFoldDB" id="A0A1M5XJ10"/>
<dbReference type="OrthoDB" id="9804559at2"/>
<dbReference type="PANTHER" id="PTHR30435:SF1">
    <property type="entry name" value="FLAGELLAR HOOK PROTEIN FLGE"/>
    <property type="match status" value="1"/>
</dbReference>
<dbReference type="NCBIfam" id="TIGR03506">
    <property type="entry name" value="FlgEFG_subfam"/>
    <property type="match status" value="2"/>
</dbReference>
<dbReference type="InterPro" id="IPR001444">
    <property type="entry name" value="Flag_bb_rod_N"/>
</dbReference>
<dbReference type="Pfam" id="PF00460">
    <property type="entry name" value="Flg_bb_rod"/>
    <property type="match status" value="1"/>
</dbReference>
<keyword evidence="9" id="KW-0282">Flagellum</keyword>
<keyword evidence="3 4" id="KW-0975">Bacterial flagellum</keyword>
<organism evidence="9 10">
    <name type="scientific">Clostridium grantii DSM 8605</name>
    <dbReference type="NCBI Taxonomy" id="1121316"/>
    <lineage>
        <taxon>Bacteria</taxon>
        <taxon>Bacillati</taxon>
        <taxon>Bacillota</taxon>
        <taxon>Clostridia</taxon>
        <taxon>Eubacteriales</taxon>
        <taxon>Clostridiaceae</taxon>
        <taxon>Clostridium</taxon>
    </lineage>
</organism>
<dbReference type="GO" id="GO:0071978">
    <property type="term" value="P:bacterial-type flagellum-dependent swarming motility"/>
    <property type="evidence" value="ECO:0007669"/>
    <property type="project" value="TreeGrafter"/>
</dbReference>
<sequence>MLRSLYSGVSGMKSNQVKMDVIGNNIANVNTTAFKSSRVKFQETLSNTMSTALGPDTSGKGAKNPKQVGLGTTVSSIDTMTSDGVQQPTGREFDFAIEREGFFVVSSNINAATGAPNTVSYTRDGSFYKDSDGNLVNSSGNKVLGYEVDINGISKDLDADGTTSEGDLRELKIPTELVPAVAASAGPPPTTAIPAVTLETFNVDSSGLITAIGSDQNSYKLGRIAIAKFTNQEGLTKEGANTYGKTANSAEPMYGKAGENSFGIINQGVLEVSNVDLANEFTEMIITSRAYQANSRSITTSDEMLQELLSLKR</sequence>
<keyword evidence="10" id="KW-1185">Reference proteome</keyword>
<dbReference type="SUPFAM" id="SSF117143">
    <property type="entry name" value="Flagellar hook protein flgE"/>
    <property type="match status" value="1"/>
</dbReference>
<dbReference type="GO" id="GO:0005829">
    <property type="term" value="C:cytosol"/>
    <property type="evidence" value="ECO:0007669"/>
    <property type="project" value="TreeGrafter"/>
</dbReference>
<keyword evidence="9" id="KW-0969">Cilium</keyword>
<dbReference type="InterPro" id="IPR010930">
    <property type="entry name" value="Flg_bb/hook_C_dom"/>
</dbReference>
<accession>A0A1M5XJ10</accession>
<dbReference type="InterPro" id="IPR037925">
    <property type="entry name" value="FlgE/F/G-like"/>
</dbReference>
<dbReference type="Pfam" id="PF06429">
    <property type="entry name" value="Flg_bbr_C"/>
    <property type="match status" value="1"/>
</dbReference>
<comment type="subcellular location">
    <subcellularLocation>
        <location evidence="1 4">Bacterial flagellum basal body</location>
    </subcellularLocation>
</comment>
<comment type="function">
    <text evidence="4">A flexible structure which links the flagellar filament to the drive apparatus in the basal body.</text>
</comment>
<reference evidence="9 10" key="1">
    <citation type="submission" date="2016-11" db="EMBL/GenBank/DDBJ databases">
        <authorList>
            <person name="Jaros S."/>
            <person name="Januszkiewicz K."/>
            <person name="Wedrychowicz H."/>
        </authorList>
    </citation>
    <scope>NUCLEOTIDE SEQUENCE [LARGE SCALE GENOMIC DNA]</scope>
    <source>
        <strain evidence="9 10">DSM 8605</strain>
    </source>
</reference>
<feature type="domain" description="Flagellar basal body rod protein N-terminal" evidence="6">
    <location>
        <begin position="5"/>
        <end position="35"/>
    </location>
</feature>
<feature type="domain" description="Flagellar hook protein FlgE/F/G-like D1" evidence="8">
    <location>
        <begin position="96"/>
        <end position="175"/>
    </location>
</feature>
<dbReference type="Proteomes" id="UP000184447">
    <property type="component" value="Unassembled WGS sequence"/>
</dbReference>
<keyword evidence="9" id="KW-0966">Cell projection</keyword>
<dbReference type="RefSeq" id="WP_073340505.1">
    <property type="nucleotide sequence ID" value="NZ_FQXM01000030.1"/>
</dbReference>
<evidence type="ECO:0000259" key="6">
    <source>
        <dbReference type="Pfam" id="PF00460"/>
    </source>
</evidence>
<evidence type="ECO:0000313" key="9">
    <source>
        <dbReference type="EMBL" id="SHH99855.1"/>
    </source>
</evidence>
<dbReference type="InterPro" id="IPR019776">
    <property type="entry name" value="Flagellar_basal_body_rod_CS"/>
</dbReference>
<evidence type="ECO:0000256" key="1">
    <source>
        <dbReference type="ARBA" id="ARBA00004117"/>
    </source>
</evidence>
<dbReference type="EMBL" id="FQXM01000030">
    <property type="protein sequence ID" value="SHH99855.1"/>
    <property type="molecule type" value="Genomic_DNA"/>
</dbReference>
<evidence type="ECO:0000256" key="3">
    <source>
        <dbReference type="ARBA" id="ARBA00023143"/>
    </source>
</evidence>